<dbReference type="PANTHER" id="PTHR47099">
    <property type="entry name" value="METHYLCOBAMIDE:COM METHYLTRANSFERASE MTBA"/>
    <property type="match status" value="1"/>
</dbReference>
<evidence type="ECO:0000259" key="1">
    <source>
        <dbReference type="Pfam" id="PF01208"/>
    </source>
</evidence>
<dbReference type="PANTHER" id="PTHR47099:SF1">
    <property type="entry name" value="METHYLCOBAMIDE:COM METHYLTRANSFERASE MTBA"/>
    <property type="match status" value="1"/>
</dbReference>
<protein>
    <recommendedName>
        <fullName evidence="1">Uroporphyrinogen decarboxylase (URO-D) domain-containing protein</fullName>
    </recommendedName>
</protein>
<dbReference type="Pfam" id="PF01208">
    <property type="entry name" value="URO-D"/>
    <property type="match status" value="1"/>
</dbReference>
<dbReference type="AlphaFoldDB" id="A0A1F6CAV1"/>
<dbReference type="InterPro" id="IPR000257">
    <property type="entry name" value="Uroporphyrinogen_deCOase"/>
</dbReference>
<comment type="caution">
    <text evidence="2">The sequence shown here is derived from an EMBL/GenBank/DDBJ whole genome shotgun (WGS) entry which is preliminary data.</text>
</comment>
<dbReference type="InterPro" id="IPR052024">
    <property type="entry name" value="Methanogen_methyltrans"/>
</dbReference>
<evidence type="ECO:0000313" key="3">
    <source>
        <dbReference type="Proteomes" id="UP000178606"/>
    </source>
</evidence>
<dbReference type="InterPro" id="IPR038071">
    <property type="entry name" value="UROD/MetE-like_sf"/>
</dbReference>
<evidence type="ECO:0000313" key="2">
    <source>
        <dbReference type="EMBL" id="OGG46057.1"/>
    </source>
</evidence>
<proteinExistence type="predicted"/>
<dbReference type="GO" id="GO:0006779">
    <property type="term" value="P:porphyrin-containing compound biosynthetic process"/>
    <property type="evidence" value="ECO:0007669"/>
    <property type="project" value="InterPro"/>
</dbReference>
<accession>A0A1F6CAV1</accession>
<dbReference type="EMBL" id="MFKF01000345">
    <property type="protein sequence ID" value="OGG46057.1"/>
    <property type="molecule type" value="Genomic_DNA"/>
</dbReference>
<dbReference type="Gene3D" id="3.20.20.210">
    <property type="match status" value="1"/>
</dbReference>
<dbReference type="SUPFAM" id="SSF51726">
    <property type="entry name" value="UROD/MetE-like"/>
    <property type="match status" value="1"/>
</dbReference>
<dbReference type="Proteomes" id="UP000178606">
    <property type="component" value="Unassembled WGS sequence"/>
</dbReference>
<reference evidence="2 3" key="1">
    <citation type="journal article" date="2016" name="Nat. Commun.">
        <title>Thousands of microbial genomes shed light on interconnected biogeochemical processes in an aquifer system.</title>
        <authorList>
            <person name="Anantharaman K."/>
            <person name="Brown C.T."/>
            <person name="Hug L.A."/>
            <person name="Sharon I."/>
            <person name="Castelle C.J."/>
            <person name="Probst A.J."/>
            <person name="Thomas B.C."/>
            <person name="Singh A."/>
            <person name="Wilkins M.J."/>
            <person name="Karaoz U."/>
            <person name="Brodie E.L."/>
            <person name="Williams K.H."/>
            <person name="Hubbard S.S."/>
            <person name="Banfield J.F."/>
        </authorList>
    </citation>
    <scope>NUCLEOTIDE SEQUENCE [LARGE SCALE GENOMIC DNA]</scope>
    <source>
        <strain evidence="3">RIFCSPLOWO2_12_FULL_64_10</strain>
    </source>
</reference>
<organism evidence="2 3">
    <name type="scientific">Handelsmanbacteria sp. (strain RIFCSPLOWO2_12_FULL_64_10)</name>
    <dbReference type="NCBI Taxonomy" id="1817868"/>
    <lineage>
        <taxon>Bacteria</taxon>
        <taxon>Candidatus Handelsmaniibacteriota</taxon>
    </lineage>
</organism>
<gene>
    <name evidence="2" type="ORF">A3F84_01935</name>
</gene>
<name>A0A1F6CAV1_HANXR</name>
<sequence>MTGKERLSAAVRFGEVDRIPWAPKVFIGHYRSGVSPEHRKMSIAEFADTLNCDAIGWYDAVVRKTTNVTHETIRDGHATIGITRTPVGEIRSASAWSEETQTHHPIEFPLKSPRDYEVAKYIAEHTTYEPATGRHEEMLKSVGDRGLAFNFCPATPLMDLIQGKIGMPQAYYHLADYPEEFDELYEVEVENRCRYYEAVAKSDAEYATVHENTSSTLLSPDLYKKYCLPVKKRYCEIIHRAGKVFVLHMCGRLKGLMPQIYQVGADCWESFSPPPIGDTHFKDGRDVVGDDVSLIGGMNALMLTMWDDQEVLNYVDETIDRLPHTRGIIFTSGGAMPIERPMEELAELGRKLIPHLKNVKN</sequence>
<feature type="domain" description="Uroporphyrinogen decarboxylase (URO-D)" evidence="1">
    <location>
        <begin position="148"/>
        <end position="348"/>
    </location>
</feature>
<dbReference type="GO" id="GO:0004853">
    <property type="term" value="F:uroporphyrinogen decarboxylase activity"/>
    <property type="evidence" value="ECO:0007669"/>
    <property type="project" value="InterPro"/>
</dbReference>